<evidence type="ECO:0008006" key="4">
    <source>
        <dbReference type="Google" id="ProtNLM"/>
    </source>
</evidence>
<keyword evidence="1" id="KW-0732">Signal</keyword>
<evidence type="ECO:0000256" key="1">
    <source>
        <dbReference type="SAM" id="SignalP"/>
    </source>
</evidence>
<comment type="caution">
    <text evidence="2">The sequence shown here is derived from an EMBL/GenBank/DDBJ whole genome shotgun (WGS) entry which is preliminary data.</text>
</comment>
<reference evidence="2 3" key="1">
    <citation type="journal article" date="2017" name="Nat. Commun.">
        <title>In situ click chemistry generation of cyclooxygenase-2 inhibitors.</title>
        <authorList>
            <person name="Bhardwaj A."/>
            <person name="Kaur J."/>
            <person name="Wuest M."/>
            <person name="Wuest F."/>
        </authorList>
    </citation>
    <scope>NUCLEOTIDE SEQUENCE [LARGE SCALE GENOMIC DNA]</scope>
    <source>
        <strain evidence="2">S2_018_000_R2_106</strain>
    </source>
</reference>
<evidence type="ECO:0000313" key="2">
    <source>
        <dbReference type="EMBL" id="TKW60825.1"/>
    </source>
</evidence>
<evidence type="ECO:0000313" key="3">
    <source>
        <dbReference type="Proteomes" id="UP000320948"/>
    </source>
</evidence>
<organism evidence="2 3">
    <name type="scientific">Blastochloris viridis</name>
    <name type="common">Rhodopseudomonas viridis</name>
    <dbReference type="NCBI Taxonomy" id="1079"/>
    <lineage>
        <taxon>Bacteria</taxon>
        <taxon>Pseudomonadati</taxon>
        <taxon>Pseudomonadota</taxon>
        <taxon>Alphaproteobacteria</taxon>
        <taxon>Hyphomicrobiales</taxon>
        <taxon>Blastochloridaceae</taxon>
        <taxon>Blastochloris</taxon>
    </lineage>
</organism>
<name>A0A6N4R060_BLAVI</name>
<dbReference type="EMBL" id="VAFM01000002">
    <property type="protein sequence ID" value="TKW60825.1"/>
    <property type="molecule type" value="Genomic_DNA"/>
</dbReference>
<feature type="chain" id="PRO_5026712267" description="Secreted protein" evidence="1">
    <location>
        <begin position="24"/>
        <end position="189"/>
    </location>
</feature>
<sequence>MKTSLILASLGVCLLLTTGVAQERTAGGALDAQMTWTAMSSRLDATNGRVSAVNVLVNQIIKCNEKKMVYAPASAPAGSDGCIKSGGEGRWYKVGTAPTTETYGCQGYFNCKTRGISPPAGYPMCGGNDGVVARKCGDTNQRCARTASASSTVYQPETCQKVHFGDSQSCSGGGNVTTTSTWYDLFACE</sequence>
<dbReference type="Proteomes" id="UP000320948">
    <property type="component" value="Unassembled WGS sequence"/>
</dbReference>
<dbReference type="AlphaFoldDB" id="A0A6N4R060"/>
<gene>
    <name evidence="2" type="ORF">DI628_08015</name>
</gene>
<proteinExistence type="predicted"/>
<feature type="signal peptide" evidence="1">
    <location>
        <begin position="1"/>
        <end position="23"/>
    </location>
</feature>
<protein>
    <recommendedName>
        <fullName evidence="4">Secreted protein</fullName>
    </recommendedName>
</protein>
<accession>A0A6N4R060</accession>